<feature type="domain" description="Thioredoxin" evidence="2">
    <location>
        <begin position="73"/>
        <end position="136"/>
    </location>
</feature>
<dbReference type="AlphaFoldDB" id="A0AA38FMV8"/>
<reference evidence="3 4" key="1">
    <citation type="journal article" date="2021" name="Nat. Plants">
        <title>The Taxus genome provides insights into paclitaxel biosynthesis.</title>
        <authorList>
            <person name="Xiong X."/>
            <person name="Gou J."/>
            <person name="Liao Q."/>
            <person name="Li Y."/>
            <person name="Zhou Q."/>
            <person name="Bi G."/>
            <person name="Li C."/>
            <person name="Du R."/>
            <person name="Wang X."/>
            <person name="Sun T."/>
            <person name="Guo L."/>
            <person name="Liang H."/>
            <person name="Lu P."/>
            <person name="Wu Y."/>
            <person name="Zhang Z."/>
            <person name="Ro D.K."/>
            <person name="Shang Y."/>
            <person name="Huang S."/>
            <person name="Yan J."/>
        </authorList>
    </citation>
    <scope>NUCLEOTIDE SEQUENCE [LARGE SCALE GENOMIC DNA]</scope>
    <source>
        <strain evidence="3">Ta-2019</strain>
    </source>
</reference>
<feature type="non-terminal residue" evidence="3">
    <location>
        <position position="139"/>
    </location>
</feature>
<dbReference type="PANTHER" id="PTHR22897">
    <property type="entry name" value="QUIESCIN Q6-RELATED SULFHYDRYL OXIDASE"/>
    <property type="match status" value="1"/>
</dbReference>
<proteinExistence type="predicted"/>
<accession>A0AA38FMV8</accession>
<dbReference type="GO" id="GO:0016971">
    <property type="term" value="F:flavin-dependent sulfhydryl oxidase activity"/>
    <property type="evidence" value="ECO:0007669"/>
    <property type="project" value="InterPro"/>
</dbReference>
<evidence type="ECO:0000313" key="4">
    <source>
        <dbReference type="Proteomes" id="UP000824469"/>
    </source>
</evidence>
<dbReference type="PANTHER" id="PTHR22897:SF8">
    <property type="entry name" value="SULFHYDRYL OXIDASE"/>
    <property type="match status" value="1"/>
</dbReference>
<dbReference type="GO" id="GO:0005615">
    <property type="term" value="C:extracellular space"/>
    <property type="evidence" value="ECO:0007669"/>
    <property type="project" value="TreeGrafter"/>
</dbReference>
<keyword evidence="1" id="KW-0812">Transmembrane</keyword>
<keyword evidence="4" id="KW-1185">Reference proteome</keyword>
<dbReference type="PROSITE" id="PS00194">
    <property type="entry name" value="THIOREDOXIN_1"/>
    <property type="match status" value="1"/>
</dbReference>
<dbReference type="InterPro" id="IPR039798">
    <property type="entry name" value="Sulfhydryl_oxidase"/>
</dbReference>
<dbReference type="Proteomes" id="UP000824469">
    <property type="component" value="Unassembled WGS sequence"/>
</dbReference>
<protein>
    <recommendedName>
        <fullName evidence="2">Thioredoxin domain-containing protein</fullName>
    </recommendedName>
</protein>
<dbReference type="EMBL" id="JAHRHJ020000008">
    <property type="protein sequence ID" value="KAH9306946.1"/>
    <property type="molecule type" value="Genomic_DNA"/>
</dbReference>
<dbReference type="InterPro" id="IPR036249">
    <property type="entry name" value="Thioredoxin-like_sf"/>
</dbReference>
<gene>
    <name evidence="3" type="ORF">KI387_011350</name>
</gene>
<dbReference type="Gene3D" id="3.40.30.10">
    <property type="entry name" value="Glutaredoxin"/>
    <property type="match status" value="1"/>
</dbReference>
<keyword evidence="1" id="KW-0472">Membrane</keyword>
<comment type="caution">
    <text evidence="3">The sequence shown here is derived from an EMBL/GenBank/DDBJ whole genome shotgun (WGS) entry which is preliminary data.</text>
</comment>
<dbReference type="GO" id="GO:0006457">
    <property type="term" value="P:protein folding"/>
    <property type="evidence" value="ECO:0007669"/>
    <property type="project" value="TreeGrafter"/>
</dbReference>
<feature type="non-terminal residue" evidence="3">
    <location>
        <position position="1"/>
    </location>
</feature>
<evidence type="ECO:0000256" key="1">
    <source>
        <dbReference type="SAM" id="Phobius"/>
    </source>
</evidence>
<feature type="transmembrane region" description="Helical" evidence="1">
    <location>
        <begin position="24"/>
        <end position="43"/>
    </location>
</feature>
<sequence>PLKLGGEGQGTEQIMDRMLHERRLGFTMAPVVTFVLVMVLVSFEAAQAEVHAGRALMARIIDEPGEGNGDNAVELKMEDFNSTLLASPSSWAIVEFFAHWCPACRNYKPHYEKVARLFSGHNAAHPGIVFMTKVDCALK</sequence>
<dbReference type="GO" id="GO:0000139">
    <property type="term" value="C:Golgi membrane"/>
    <property type="evidence" value="ECO:0007669"/>
    <property type="project" value="TreeGrafter"/>
</dbReference>
<evidence type="ECO:0000259" key="2">
    <source>
        <dbReference type="Pfam" id="PF00085"/>
    </source>
</evidence>
<dbReference type="InterPro" id="IPR013766">
    <property type="entry name" value="Thioredoxin_domain"/>
</dbReference>
<dbReference type="SUPFAM" id="SSF52833">
    <property type="entry name" value="Thioredoxin-like"/>
    <property type="match status" value="1"/>
</dbReference>
<evidence type="ECO:0000313" key="3">
    <source>
        <dbReference type="EMBL" id="KAH9306946.1"/>
    </source>
</evidence>
<name>A0AA38FMV8_TAXCH</name>
<dbReference type="InterPro" id="IPR017937">
    <property type="entry name" value="Thioredoxin_CS"/>
</dbReference>
<organism evidence="3 4">
    <name type="scientific">Taxus chinensis</name>
    <name type="common">Chinese yew</name>
    <name type="synonym">Taxus wallichiana var. chinensis</name>
    <dbReference type="NCBI Taxonomy" id="29808"/>
    <lineage>
        <taxon>Eukaryota</taxon>
        <taxon>Viridiplantae</taxon>
        <taxon>Streptophyta</taxon>
        <taxon>Embryophyta</taxon>
        <taxon>Tracheophyta</taxon>
        <taxon>Spermatophyta</taxon>
        <taxon>Pinopsida</taxon>
        <taxon>Pinidae</taxon>
        <taxon>Conifers II</taxon>
        <taxon>Cupressales</taxon>
        <taxon>Taxaceae</taxon>
        <taxon>Taxus</taxon>
    </lineage>
</organism>
<keyword evidence="1" id="KW-1133">Transmembrane helix</keyword>
<dbReference type="Pfam" id="PF00085">
    <property type="entry name" value="Thioredoxin"/>
    <property type="match status" value="1"/>
</dbReference>
<dbReference type="GO" id="GO:0003756">
    <property type="term" value="F:protein disulfide isomerase activity"/>
    <property type="evidence" value="ECO:0007669"/>
    <property type="project" value="TreeGrafter"/>
</dbReference>